<dbReference type="AlphaFoldDB" id="A0AAD2CJ88"/>
<organism evidence="2 3">
    <name type="scientific">Cylindrotheca closterium</name>
    <dbReference type="NCBI Taxonomy" id="2856"/>
    <lineage>
        <taxon>Eukaryota</taxon>
        <taxon>Sar</taxon>
        <taxon>Stramenopiles</taxon>
        <taxon>Ochrophyta</taxon>
        <taxon>Bacillariophyta</taxon>
        <taxon>Bacillariophyceae</taxon>
        <taxon>Bacillariophycidae</taxon>
        <taxon>Bacillariales</taxon>
        <taxon>Bacillariaceae</taxon>
        <taxon>Cylindrotheca</taxon>
    </lineage>
</organism>
<sequence>MMMMMMMMKVVNLLPLVLVLVVVVVAAAAADAATAPEAPADMTFFGEGACRAELDGYHDWAAAKDIYTVQACDLLCRTNDPNKGLRGFVLDAEFDHCICYFEDGLSPGEGGTCPPAYTRDLTPGNCKVTNNGKGPVDSYESHSEAYCYAYNAFPGSESNGDPHFRTWKNEHFEFHGQCDVVMTSVKNFVASANSNHETITLDLDIHLRTKMVRYWSYIEKAAIRIGNDILEVEGMPDFSLSYWINFEHKGELTNLAGFPVSINENNDKYTIHLDAIFPGQRIEIKTYKEFVGVKIIGATQASFGNAVGITGDYKTGHTYARDQSTILHDFNQLGQEWQVLPSDGRLFHAMAAPQFPEHCYLPEDPQGQRQRRLDESSITEDQAEVACSGLSDDFDRKGCVYDIVATQDLGMVGAY</sequence>
<gene>
    <name evidence="2" type="ORF">CYCCA115_LOCUS2273</name>
</gene>
<feature type="signal peptide" evidence="1">
    <location>
        <begin position="1"/>
        <end position="32"/>
    </location>
</feature>
<accession>A0AAD2CJ88</accession>
<evidence type="ECO:0000313" key="3">
    <source>
        <dbReference type="Proteomes" id="UP001295423"/>
    </source>
</evidence>
<protein>
    <recommendedName>
        <fullName evidence="4">VWFD domain-containing protein</fullName>
    </recommendedName>
</protein>
<name>A0AAD2CJ88_9STRA</name>
<dbReference type="Proteomes" id="UP001295423">
    <property type="component" value="Unassembled WGS sequence"/>
</dbReference>
<keyword evidence="3" id="KW-1185">Reference proteome</keyword>
<proteinExistence type="predicted"/>
<reference evidence="2" key="1">
    <citation type="submission" date="2023-08" db="EMBL/GenBank/DDBJ databases">
        <authorList>
            <person name="Audoor S."/>
            <person name="Bilcke G."/>
        </authorList>
    </citation>
    <scope>NUCLEOTIDE SEQUENCE</scope>
</reference>
<evidence type="ECO:0000313" key="2">
    <source>
        <dbReference type="EMBL" id="CAJ1931176.1"/>
    </source>
</evidence>
<comment type="caution">
    <text evidence="2">The sequence shown here is derived from an EMBL/GenBank/DDBJ whole genome shotgun (WGS) entry which is preliminary data.</text>
</comment>
<keyword evidence="1" id="KW-0732">Signal</keyword>
<evidence type="ECO:0000256" key="1">
    <source>
        <dbReference type="SAM" id="SignalP"/>
    </source>
</evidence>
<dbReference type="EMBL" id="CAKOGP040000129">
    <property type="protein sequence ID" value="CAJ1931176.1"/>
    <property type="molecule type" value="Genomic_DNA"/>
</dbReference>
<feature type="chain" id="PRO_5041939383" description="VWFD domain-containing protein" evidence="1">
    <location>
        <begin position="33"/>
        <end position="415"/>
    </location>
</feature>
<evidence type="ECO:0008006" key="4">
    <source>
        <dbReference type="Google" id="ProtNLM"/>
    </source>
</evidence>